<evidence type="ECO:0000313" key="1">
    <source>
        <dbReference type="EMBL" id="JAT40505.1"/>
    </source>
</evidence>
<dbReference type="PROSITE" id="PS51257">
    <property type="entry name" value="PROKAR_LIPOPROTEIN"/>
    <property type="match status" value="1"/>
</dbReference>
<organism evidence="1">
    <name type="scientific">Anthurium amnicola</name>
    <dbReference type="NCBI Taxonomy" id="1678845"/>
    <lineage>
        <taxon>Eukaryota</taxon>
        <taxon>Viridiplantae</taxon>
        <taxon>Streptophyta</taxon>
        <taxon>Embryophyta</taxon>
        <taxon>Tracheophyta</taxon>
        <taxon>Spermatophyta</taxon>
        <taxon>Magnoliopsida</taxon>
        <taxon>Liliopsida</taxon>
        <taxon>Araceae</taxon>
        <taxon>Pothoideae</taxon>
        <taxon>Potheae</taxon>
        <taxon>Anthurium</taxon>
    </lineage>
</organism>
<dbReference type="AlphaFoldDB" id="A0A1D1XDL0"/>
<evidence type="ECO:0000313" key="2">
    <source>
        <dbReference type="EMBL" id="JAT43165.1"/>
    </source>
</evidence>
<dbReference type="EMBL" id="GDJX01024771">
    <property type="protein sequence ID" value="JAT43165.1"/>
    <property type="molecule type" value="Transcribed_RNA"/>
</dbReference>
<gene>
    <name evidence="1" type="primary">mdtB_1</name>
    <name evidence="2" type="synonym">mdtB_4</name>
    <name evidence="1" type="ORF">g.106545</name>
    <name evidence="2" type="ORF">g.106548</name>
</gene>
<accession>A0A1D1XDL0</accession>
<reference evidence="1" key="1">
    <citation type="submission" date="2015-07" db="EMBL/GenBank/DDBJ databases">
        <title>Transcriptome Assembly of Anthurium amnicola.</title>
        <authorList>
            <person name="Suzuki J."/>
        </authorList>
    </citation>
    <scope>NUCLEOTIDE SEQUENCE</scope>
</reference>
<proteinExistence type="predicted"/>
<dbReference type="EMBL" id="GDJX01027431">
    <property type="protein sequence ID" value="JAT40505.1"/>
    <property type="molecule type" value="Transcribed_RNA"/>
</dbReference>
<protein>
    <submittedName>
        <fullName evidence="1">Multidrug resistance protein MdtB</fullName>
    </submittedName>
</protein>
<name>A0A1D1XDL0_9ARAE</name>
<sequence length="130" mass="14620">MIARYSQGGNALVTLGCGSWRSGILAVISCFQMSMLLLVDGNGESRIEKSRGFRSVLVRDRFYTFLSWDASHDDENPLGIYCIWNLLMSEITTLIYSSIETLIFDVQIFEGSCHCPNAQSLKTFSQSFLK</sequence>